<dbReference type="PANTHER" id="PTHR43479:SF11">
    <property type="entry name" value="ACREF_ENVCD OPERON REPRESSOR-RELATED"/>
    <property type="match status" value="1"/>
</dbReference>
<evidence type="ECO:0000256" key="2">
    <source>
        <dbReference type="PROSITE-ProRule" id="PRU00335"/>
    </source>
</evidence>
<proteinExistence type="predicted"/>
<dbReference type="Gene3D" id="1.10.357.10">
    <property type="entry name" value="Tetracycline Repressor, domain 2"/>
    <property type="match status" value="1"/>
</dbReference>
<evidence type="ECO:0000256" key="1">
    <source>
        <dbReference type="ARBA" id="ARBA00023125"/>
    </source>
</evidence>
<sequence>MANFTKKAIKDTFIELLNERPLSQITVKDIVEKCGINRNSFYYHFHDIPSLIEEIVTEEADRIVAEYRNLDSLEMSFNAAIDFAKKNRRAILNIFKSVNRDIFEQYLWKVCDYIVVSFCKTVFAEHPVSEEDRDIIIQFYKAQCFGMVIDWLRSGMKDDVHDKIHRICELQKGMLEEMIRRCIENK</sequence>
<dbReference type="InterPro" id="IPR001647">
    <property type="entry name" value="HTH_TetR"/>
</dbReference>
<dbReference type="PANTHER" id="PTHR43479">
    <property type="entry name" value="ACREF/ENVCD OPERON REPRESSOR-RELATED"/>
    <property type="match status" value="1"/>
</dbReference>
<feature type="domain" description="HTH tetR-type" evidence="3">
    <location>
        <begin position="3"/>
        <end position="63"/>
    </location>
</feature>
<accession>A0AB36TJ21</accession>
<reference evidence="4 5" key="1">
    <citation type="submission" date="2017-09" db="EMBL/GenBank/DDBJ databases">
        <title>Evaluation of Pacific Biosciences Sequencing Technology to Finishing C. thermocellum Genome Sequences.</title>
        <authorList>
            <person name="Brown S."/>
        </authorList>
    </citation>
    <scope>NUCLEOTIDE SEQUENCE [LARGE SCALE GENOMIC DNA]</scope>
    <source>
        <strain evidence="4 5">AD2</strain>
    </source>
</reference>
<dbReference type="InterPro" id="IPR009057">
    <property type="entry name" value="Homeodomain-like_sf"/>
</dbReference>
<dbReference type="InterPro" id="IPR050624">
    <property type="entry name" value="HTH-type_Tx_Regulator"/>
</dbReference>
<dbReference type="SUPFAM" id="SSF46689">
    <property type="entry name" value="Homeodomain-like"/>
    <property type="match status" value="1"/>
</dbReference>
<keyword evidence="1 2" id="KW-0238">DNA-binding</keyword>
<dbReference type="Pfam" id="PF00440">
    <property type="entry name" value="TetR_N"/>
    <property type="match status" value="1"/>
</dbReference>
<evidence type="ECO:0000313" key="4">
    <source>
        <dbReference type="EMBL" id="PFH03536.1"/>
    </source>
</evidence>
<gene>
    <name evidence="4" type="ORF">M972_112347</name>
</gene>
<dbReference type="GeneID" id="35803530"/>
<feature type="DNA-binding region" description="H-T-H motif" evidence="2">
    <location>
        <begin position="26"/>
        <end position="45"/>
    </location>
</feature>
<protein>
    <submittedName>
        <fullName evidence="4">TetR family transcriptional regulator</fullName>
    </submittedName>
</protein>
<dbReference type="Proteomes" id="UP000223596">
    <property type="component" value="Unassembled WGS sequence"/>
</dbReference>
<organism evidence="4 5">
    <name type="scientific">Acetivibrio thermocellus AD2</name>
    <dbReference type="NCBI Taxonomy" id="1138384"/>
    <lineage>
        <taxon>Bacteria</taxon>
        <taxon>Bacillati</taxon>
        <taxon>Bacillota</taxon>
        <taxon>Clostridia</taxon>
        <taxon>Eubacteriales</taxon>
        <taxon>Oscillospiraceae</taxon>
        <taxon>Acetivibrio</taxon>
    </lineage>
</organism>
<comment type="caution">
    <text evidence="4">The sequence shown here is derived from an EMBL/GenBank/DDBJ whole genome shotgun (WGS) entry which is preliminary data.</text>
</comment>
<name>A0AB36TJ21_ACETH</name>
<evidence type="ECO:0000313" key="5">
    <source>
        <dbReference type="Proteomes" id="UP000223596"/>
    </source>
</evidence>
<dbReference type="RefSeq" id="WP_003517815.1">
    <property type="nucleotide sequence ID" value="NZ_CP013828.1"/>
</dbReference>
<dbReference type="InterPro" id="IPR039532">
    <property type="entry name" value="TetR_C_Firmicutes"/>
</dbReference>
<evidence type="ECO:0000259" key="3">
    <source>
        <dbReference type="PROSITE" id="PS50977"/>
    </source>
</evidence>
<dbReference type="Pfam" id="PF14278">
    <property type="entry name" value="TetR_C_8"/>
    <property type="match status" value="1"/>
</dbReference>
<dbReference type="AlphaFoldDB" id="A0AB36TJ21"/>
<dbReference type="PROSITE" id="PS50977">
    <property type="entry name" value="HTH_TETR_2"/>
    <property type="match status" value="1"/>
</dbReference>
<dbReference type="GO" id="GO:0003677">
    <property type="term" value="F:DNA binding"/>
    <property type="evidence" value="ECO:0007669"/>
    <property type="project" value="UniProtKB-UniRule"/>
</dbReference>
<dbReference type="EMBL" id="PDBW01000001">
    <property type="protein sequence ID" value="PFH03536.1"/>
    <property type="molecule type" value="Genomic_DNA"/>
</dbReference>